<sequence length="110" mass="11972">DSLVGSAADSYALKIVCNLVEPSTTSDLVRSMMSEKTLCIGCRRPMKHSFCLSKSTDGANFRRKLAPSWLTGMQSEKSLGPSTNLCQLSNLKLSLILSVNSFCVNSDKHL</sequence>
<accession>A0A0B2UZR0</accession>
<reference evidence="1 2" key="1">
    <citation type="submission" date="2014-11" db="EMBL/GenBank/DDBJ databases">
        <title>Genetic blueprint of the zoonotic pathogen Toxocara canis.</title>
        <authorList>
            <person name="Zhu X.-Q."/>
            <person name="Korhonen P.K."/>
            <person name="Cai H."/>
            <person name="Young N.D."/>
            <person name="Nejsum P."/>
            <person name="von Samson-Himmelstjerna G."/>
            <person name="Boag P.R."/>
            <person name="Tan P."/>
            <person name="Li Q."/>
            <person name="Min J."/>
            <person name="Yang Y."/>
            <person name="Wang X."/>
            <person name="Fang X."/>
            <person name="Hall R.S."/>
            <person name="Hofmann A."/>
            <person name="Sternberg P.W."/>
            <person name="Jex A.R."/>
            <person name="Gasser R.B."/>
        </authorList>
    </citation>
    <scope>NUCLEOTIDE SEQUENCE [LARGE SCALE GENOMIC DNA]</scope>
    <source>
        <strain evidence="1">PN_DK_2014</strain>
    </source>
</reference>
<protein>
    <submittedName>
        <fullName evidence="1">Uncharacterized protein</fullName>
    </submittedName>
</protein>
<evidence type="ECO:0000313" key="1">
    <source>
        <dbReference type="EMBL" id="KHN74694.1"/>
    </source>
</evidence>
<keyword evidence="2" id="KW-1185">Reference proteome</keyword>
<dbReference type="Proteomes" id="UP000031036">
    <property type="component" value="Unassembled WGS sequence"/>
</dbReference>
<evidence type="ECO:0000313" key="2">
    <source>
        <dbReference type="Proteomes" id="UP000031036"/>
    </source>
</evidence>
<feature type="non-terminal residue" evidence="1">
    <location>
        <position position="110"/>
    </location>
</feature>
<dbReference type="AlphaFoldDB" id="A0A0B2UZR0"/>
<organism evidence="1 2">
    <name type="scientific">Toxocara canis</name>
    <name type="common">Canine roundworm</name>
    <dbReference type="NCBI Taxonomy" id="6265"/>
    <lineage>
        <taxon>Eukaryota</taxon>
        <taxon>Metazoa</taxon>
        <taxon>Ecdysozoa</taxon>
        <taxon>Nematoda</taxon>
        <taxon>Chromadorea</taxon>
        <taxon>Rhabditida</taxon>
        <taxon>Spirurina</taxon>
        <taxon>Ascaridomorpha</taxon>
        <taxon>Ascaridoidea</taxon>
        <taxon>Toxocaridae</taxon>
        <taxon>Toxocara</taxon>
    </lineage>
</organism>
<name>A0A0B2UZR0_TOXCA</name>
<gene>
    <name evidence="1" type="ORF">Tcan_00810</name>
</gene>
<proteinExistence type="predicted"/>
<dbReference type="EMBL" id="JPKZ01002874">
    <property type="protein sequence ID" value="KHN74694.1"/>
    <property type="molecule type" value="Genomic_DNA"/>
</dbReference>
<comment type="caution">
    <text evidence="1">The sequence shown here is derived from an EMBL/GenBank/DDBJ whole genome shotgun (WGS) entry which is preliminary data.</text>
</comment>
<feature type="non-terminal residue" evidence="1">
    <location>
        <position position="1"/>
    </location>
</feature>